<feature type="region of interest" description="Disordered" evidence="1">
    <location>
        <begin position="1"/>
        <end position="35"/>
    </location>
</feature>
<protein>
    <submittedName>
        <fullName evidence="2">Uncharacterized protein</fullName>
    </submittedName>
</protein>
<feature type="compositionally biased region" description="Polar residues" evidence="1">
    <location>
        <begin position="21"/>
        <end position="33"/>
    </location>
</feature>
<evidence type="ECO:0000256" key="1">
    <source>
        <dbReference type="SAM" id="MobiDB-lite"/>
    </source>
</evidence>
<dbReference type="GeneID" id="66053376"/>
<dbReference type="Proteomes" id="UP000006906">
    <property type="component" value="Chromosome 5"/>
</dbReference>
<dbReference type="AlphaFoldDB" id="A0A2K3DSR0"/>
<reference evidence="2 3" key="1">
    <citation type="journal article" date="2007" name="Science">
        <title>The Chlamydomonas genome reveals the evolution of key animal and plant functions.</title>
        <authorList>
            <person name="Merchant S.S."/>
            <person name="Prochnik S.E."/>
            <person name="Vallon O."/>
            <person name="Harris E.H."/>
            <person name="Karpowicz S.J."/>
            <person name="Witman G.B."/>
            <person name="Terry A."/>
            <person name="Salamov A."/>
            <person name="Fritz-Laylin L.K."/>
            <person name="Marechal-Drouard L."/>
            <person name="Marshall W.F."/>
            <person name="Qu L.H."/>
            <person name="Nelson D.R."/>
            <person name="Sanderfoot A.A."/>
            <person name="Spalding M.H."/>
            <person name="Kapitonov V.V."/>
            <person name="Ren Q."/>
            <person name="Ferris P."/>
            <person name="Lindquist E."/>
            <person name="Shapiro H."/>
            <person name="Lucas S.M."/>
            <person name="Grimwood J."/>
            <person name="Schmutz J."/>
            <person name="Cardol P."/>
            <person name="Cerutti H."/>
            <person name="Chanfreau G."/>
            <person name="Chen C.L."/>
            <person name="Cognat V."/>
            <person name="Croft M.T."/>
            <person name="Dent R."/>
            <person name="Dutcher S."/>
            <person name="Fernandez E."/>
            <person name="Fukuzawa H."/>
            <person name="Gonzalez-Ballester D."/>
            <person name="Gonzalez-Halphen D."/>
            <person name="Hallmann A."/>
            <person name="Hanikenne M."/>
            <person name="Hippler M."/>
            <person name="Inwood W."/>
            <person name="Jabbari K."/>
            <person name="Kalanon M."/>
            <person name="Kuras R."/>
            <person name="Lefebvre P.A."/>
            <person name="Lemaire S.D."/>
            <person name="Lobanov A.V."/>
            <person name="Lohr M."/>
            <person name="Manuell A."/>
            <person name="Meier I."/>
            <person name="Mets L."/>
            <person name="Mittag M."/>
            <person name="Mittelmeier T."/>
            <person name="Moroney J.V."/>
            <person name="Moseley J."/>
            <person name="Napoli C."/>
            <person name="Nedelcu A.M."/>
            <person name="Niyogi K."/>
            <person name="Novoselov S.V."/>
            <person name="Paulsen I.T."/>
            <person name="Pazour G."/>
            <person name="Purton S."/>
            <person name="Ral J.P."/>
            <person name="Riano-Pachon D.M."/>
            <person name="Riekhof W."/>
            <person name="Rymarquis L."/>
            <person name="Schroda M."/>
            <person name="Stern D."/>
            <person name="Umen J."/>
            <person name="Willows R."/>
            <person name="Wilson N."/>
            <person name="Zimmer S.L."/>
            <person name="Allmer J."/>
            <person name="Balk J."/>
            <person name="Bisova K."/>
            <person name="Chen C.J."/>
            <person name="Elias M."/>
            <person name="Gendler K."/>
            <person name="Hauser C."/>
            <person name="Lamb M.R."/>
            <person name="Ledford H."/>
            <person name="Long J.C."/>
            <person name="Minagawa J."/>
            <person name="Page M.D."/>
            <person name="Pan J."/>
            <person name="Pootakham W."/>
            <person name="Roje S."/>
            <person name="Rose A."/>
            <person name="Stahlberg E."/>
            <person name="Terauchi A.M."/>
            <person name="Yang P."/>
            <person name="Ball S."/>
            <person name="Bowler C."/>
            <person name="Dieckmann C.L."/>
            <person name="Gladyshev V.N."/>
            <person name="Green P."/>
            <person name="Jorgensen R."/>
            <person name="Mayfield S."/>
            <person name="Mueller-Roeber B."/>
            <person name="Rajamani S."/>
            <person name="Sayre R.T."/>
            <person name="Brokstein P."/>
            <person name="Dubchak I."/>
            <person name="Goodstein D."/>
            <person name="Hornick L."/>
            <person name="Huang Y.W."/>
            <person name="Jhaveri J."/>
            <person name="Luo Y."/>
            <person name="Martinez D."/>
            <person name="Ngau W.C."/>
            <person name="Otillar B."/>
            <person name="Poliakov A."/>
            <person name="Porter A."/>
            <person name="Szajkowski L."/>
            <person name="Werner G."/>
            <person name="Zhou K."/>
            <person name="Grigoriev I.V."/>
            <person name="Rokhsar D.S."/>
            <person name="Grossman A.R."/>
        </authorList>
    </citation>
    <scope>NUCLEOTIDE SEQUENCE [LARGE SCALE GENOMIC DNA]</scope>
    <source>
        <strain evidence="3">CC-503</strain>
    </source>
</reference>
<dbReference type="InParanoid" id="A0A2K3DSR0"/>
<accession>A0A2K3DSR0</accession>
<keyword evidence="3" id="KW-1185">Reference proteome</keyword>
<evidence type="ECO:0000313" key="2">
    <source>
        <dbReference type="EMBL" id="PNW83573.1"/>
    </source>
</evidence>
<gene>
    <name evidence="2" type="ORF">CHLRE_05g235355v5</name>
</gene>
<sequence length="100" mass="9712">MQRRRHFSPSAGCRSGRKDGSVSSTLASGSDATSGAWARGAGVRAAAAAATAPALDVVGAAAAPALGVTAATAALAELLFKGAASCLLQMLGRVPSDAFP</sequence>
<name>A0A2K3DSR0_CHLRE</name>
<proteinExistence type="predicted"/>
<dbReference type="KEGG" id="cre:CHLRE_05g235355v5"/>
<dbReference type="Gramene" id="PNW83573">
    <property type="protein sequence ID" value="PNW83573"/>
    <property type="gene ID" value="CHLRE_05g235355v5"/>
</dbReference>
<dbReference type="RefSeq" id="XP_042924809.1">
    <property type="nucleotide sequence ID" value="XM_043062245.1"/>
</dbReference>
<dbReference type="EMBL" id="CM008966">
    <property type="protein sequence ID" value="PNW83573.1"/>
    <property type="molecule type" value="Genomic_DNA"/>
</dbReference>
<organism evidence="2 3">
    <name type="scientific">Chlamydomonas reinhardtii</name>
    <name type="common">Chlamydomonas smithii</name>
    <dbReference type="NCBI Taxonomy" id="3055"/>
    <lineage>
        <taxon>Eukaryota</taxon>
        <taxon>Viridiplantae</taxon>
        <taxon>Chlorophyta</taxon>
        <taxon>core chlorophytes</taxon>
        <taxon>Chlorophyceae</taxon>
        <taxon>CS clade</taxon>
        <taxon>Chlamydomonadales</taxon>
        <taxon>Chlamydomonadaceae</taxon>
        <taxon>Chlamydomonas</taxon>
    </lineage>
</organism>
<evidence type="ECO:0000313" key="3">
    <source>
        <dbReference type="Proteomes" id="UP000006906"/>
    </source>
</evidence>